<dbReference type="NCBIfam" id="TIGR04256">
    <property type="entry name" value="GxxExxY"/>
    <property type="match status" value="1"/>
</dbReference>
<protein>
    <recommendedName>
        <fullName evidence="3">GxxExxY protein</fullName>
    </recommendedName>
</protein>
<name>A0A518K5N9_9BACT</name>
<dbReference type="Proteomes" id="UP000316426">
    <property type="component" value="Chromosome"/>
</dbReference>
<keyword evidence="2" id="KW-1185">Reference proteome</keyword>
<evidence type="ECO:0000313" key="2">
    <source>
        <dbReference type="Proteomes" id="UP000316426"/>
    </source>
</evidence>
<organism evidence="1 2">
    <name type="scientific">Botrimarina mediterranea</name>
    <dbReference type="NCBI Taxonomy" id="2528022"/>
    <lineage>
        <taxon>Bacteria</taxon>
        <taxon>Pseudomonadati</taxon>
        <taxon>Planctomycetota</taxon>
        <taxon>Planctomycetia</taxon>
        <taxon>Pirellulales</taxon>
        <taxon>Lacipirellulaceae</taxon>
        <taxon>Botrimarina</taxon>
    </lineage>
</organism>
<dbReference type="Pfam" id="PF13366">
    <property type="entry name" value="PDDEXK_3"/>
    <property type="match status" value="1"/>
</dbReference>
<dbReference type="AlphaFoldDB" id="A0A518K5N9"/>
<dbReference type="KEGG" id="bmei:Spa11_13030"/>
<accession>A0A518K5N9</accession>
<dbReference type="RefSeq" id="WP_145109528.1">
    <property type="nucleotide sequence ID" value="NZ_CP036349.1"/>
</dbReference>
<dbReference type="EMBL" id="CP036349">
    <property type="protein sequence ID" value="QDV73112.1"/>
    <property type="molecule type" value="Genomic_DNA"/>
</dbReference>
<dbReference type="InterPro" id="IPR026350">
    <property type="entry name" value="GxxExxY"/>
</dbReference>
<evidence type="ECO:0000313" key="1">
    <source>
        <dbReference type="EMBL" id="QDV73112.1"/>
    </source>
</evidence>
<reference evidence="1 2" key="1">
    <citation type="submission" date="2019-02" db="EMBL/GenBank/DDBJ databases">
        <title>Deep-cultivation of Planctomycetes and their phenomic and genomic characterization uncovers novel biology.</title>
        <authorList>
            <person name="Wiegand S."/>
            <person name="Jogler M."/>
            <person name="Boedeker C."/>
            <person name="Pinto D."/>
            <person name="Vollmers J."/>
            <person name="Rivas-Marin E."/>
            <person name="Kohn T."/>
            <person name="Peeters S.H."/>
            <person name="Heuer A."/>
            <person name="Rast P."/>
            <person name="Oberbeckmann S."/>
            <person name="Bunk B."/>
            <person name="Jeske O."/>
            <person name="Meyerdierks A."/>
            <person name="Storesund J.E."/>
            <person name="Kallscheuer N."/>
            <person name="Luecker S."/>
            <person name="Lage O.M."/>
            <person name="Pohl T."/>
            <person name="Merkel B.J."/>
            <person name="Hornburger P."/>
            <person name="Mueller R.-W."/>
            <person name="Bruemmer F."/>
            <person name="Labrenz M."/>
            <person name="Spormann A.M."/>
            <person name="Op den Camp H."/>
            <person name="Overmann J."/>
            <person name="Amann R."/>
            <person name="Jetten M.S.M."/>
            <person name="Mascher T."/>
            <person name="Medema M.H."/>
            <person name="Devos D.P."/>
            <person name="Kaster A.-K."/>
            <person name="Ovreas L."/>
            <person name="Rohde M."/>
            <person name="Galperin M.Y."/>
            <person name="Jogler C."/>
        </authorList>
    </citation>
    <scope>NUCLEOTIDE SEQUENCE [LARGE SCALE GENOMIC DNA]</scope>
    <source>
        <strain evidence="1 2">Spa11</strain>
    </source>
</reference>
<gene>
    <name evidence="1" type="ORF">Spa11_13030</name>
</gene>
<sequence>MLYPDESYRIMGACFEVHNRMGAGFLEAVYQECLAIEFLDLGIPFVAQSELLLRYRDRPLQQTYRADFICYGKILIEIKAIDRLADQHEAQVLNYLNATGLELGLLINFGSHPKLESKRLALSR</sequence>
<evidence type="ECO:0008006" key="3">
    <source>
        <dbReference type="Google" id="ProtNLM"/>
    </source>
</evidence>
<proteinExistence type="predicted"/>